<protein>
    <recommendedName>
        <fullName evidence="6">Cadherin domain-containing protein</fullName>
    </recommendedName>
</protein>
<organism evidence="7 8">
    <name type="scientific">Biomphalaria glabrata</name>
    <name type="common">Bloodfluke planorb</name>
    <name type="synonym">Freshwater snail</name>
    <dbReference type="NCBI Taxonomy" id="6526"/>
    <lineage>
        <taxon>Eukaryota</taxon>
        <taxon>Metazoa</taxon>
        <taxon>Spiralia</taxon>
        <taxon>Lophotrochozoa</taxon>
        <taxon>Mollusca</taxon>
        <taxon>Gastropoda</taxon>
        <taxon>Heterobranchia</taxon>
        <taxon>Euthyneura</taxon>
        <taxon>Panpulmonata</taxon>
        <taxon>Hygrophila</taxon>
        <taxon>Lymnaeoidea</taxon>
        <taxon>Planorbidae</taxon>
        <taxon>Biomphalaria</taxon>
    </lineage>
</organism>
<dbReference type="EnsemblMetazoa" id="BGLB025671-RA">
    <property type="protein sequence ID" value="BGLB025671-PA"/>
    <property type="gene ID" value="BGLB025671"/>
</dbReference>
<evidence type="ECO:0000256" key="5">
    <source>
        <dbReference type="PROSITE-ProRule" id="PRU00043"/>
    </source>
</evidence>
<dbReference type="GO" id="GO:0045296">
    <property type="term" value="F:cadherin binding"/>
    <property type="evidence" value="ECO:0007669"/>
    <property type="project" value="TreeGrafter"/>
</dbReference>
<reference evidence="7" key="1">
    <citation type="submission" date="2020-05" db="UniProtKB">
        <authorList>
            <consortium name="EnsemblMetazoa"/>
        </authorList>
    </citation>
    <scope>IDENTIFICATION</scope>
    <source>
        <strain evidence="7">BB02</strain>
    </source>
</reference>
<dbReference type="SUPFAM" id="SSF49313">
    <property type="entry name" value="Cadherin-like"/>
    <property type="match status" value="2"/>
</dbReference>
<dbReference type="AlphaFoldDB" id="A0A2C9L0U1"/>
<dbReference type="KEGG" id="bgt:106076426"/>
<dbReference type="GO" id="GO:0016477">
    <property type="term" value="P:cell migration"/>
    <property type="evidence" value="ECO:0007669"/>
    <property type="project" value="TreeGrafter"/>
</dbReference>
<dbReference type="Proteomes" id="UP000076420">
    <property type="component" value="Unassembled WGS sequence"/>
</dbReference>
<dbReference type="PANTHER" id="PTHR24027:SF438">
    <property type="entry name" value="CADHERIN 23"/>
    <property type="match status" value="1"/>
</dbReference>
<dbReference type="InterPro" id="IPR015919">
    <property type="entry name" value="Cadherin-like_sf"/>
</dbReference>
<evidence type="ECO:0000256" key="3">
    <source>
        <dbReference type="ARBA" id="ARBA00022837"/>
    </source>
</evidence>
<dbReference type="GO" id="GO:0005509">
    <property type="term" value="F:calcium ion binding"/>
    <property type="evidence" value="ECO:0007669"/>
    <property type="project" value="UniProtKB-UniRule"/>
</dbReference>
<dbReference type="GO" id="GO:0007156">
    <property type="term" value="P:homophilic cell adhesion via plasma membrane adhesion molecules"/>
    <property type="evidence" value="ECO:0007669"/>
    <property type="project" value="InterPro"/>
</dbReference>
<evidence type="ECO:0000313" key="7">
    <source>
        <dbReference type="EnsemblMetazoa" id="BGLB025671-PA"/>
    </source>
</evidence>
<dbReference type="SMART" id="SM00112">
    <property type="entry name" value="CA"/>
    <property type="match status" value="1"/>
</dbReference>
<sequence>AVATDPDGTDPTFGDLRYSILSGDTNSQFYIDVSSGHVSTRKTLDFELHQSYTLIIQAKERGGTNSATMTLTVSINDLNDEWPTCSFNTFTATVSEDKPIAYTVSTFLCTDKDASPSLTYTITSGDTSLFE</sequence>
<dbReference type="Pfam" id="PF00028">
    <property type="entry name" value="Cadherin"/>
    <property type="match status" value="1"/>
</dbReference>
<dbReference type="VEuPathDB" id="VectorBase:BGLB025671"/>
<keyword evidence="2" id="KW-0677">Repeat</keyword>
<dbReference type="InterPro" id="IPR039808">
    <property type="entry name" value="Cadherin"/>
</dbReference>
<dbReference type="GO" id="GO:0016342">
    <property type="term" value="C:catenin complex"/>
    <property type="evidence" value="ECO:0007669"/>
    <property type="project" value="TreeGrafter"/>
</dbReference>
<name>A0A2C9L0U1_BIOGL</name>
<evidence type="ECO:0000259" key="6">
    <source>
        <dbReference type="PROSITE" id="PS50268"/>
    </source>
</evidence>
<evidence type="ECO:0000313" key="8">
    <source>
        <dbReference type="Proteomes" id="UP000076420"/>
    </source>
</evidence>
<proteinExistence type="predicted"/>
<dbReference type="STRING" id="6526.A0A2C9L0U1"/>
<gene>
    <name evidence="7" type="primary">106076426</name>
</gene>
<dbReference type="PANTHER" id="PTHR24027">
    <property type="entry name" value="CADHERIN-23"/>
    <property type="match status" value="1"/>
</dbReference>
<evidence type="ECO:0000256" key="2">
    <source>
        <dbReference type="ARBA" id="ARBA00022737"/>
    </source>
</evidence>
<feature type="domain" description="Cadherin" evidence="6">
    <location>
        <begin position="3"/>
        <end position="85"/>
    </location>
</feature>
<keyword evidence="3 5" id="KW-0106">Calcium</keyword>
<evidence type="ECO:0000256" key="4">
    <source>
        <dbReference type="ARBA" id="ARBA00023136"/>
    </source>
</evidence>
<keyword evidence="4" id="KW-0472">Membrane</keyword>
<comment type="subcellular location">
    <subcellularLocation>
        <location evidence="1">Membrane</location>
    </subcellularLocation>
</comment>
<dbReference type="Gene3D" id="2.60.40.60">
    <property type="entry name" value="Cadherins"/>
    <property type="match status" value="2"/>
</dbReference>
<dbReference type="PROSITE" id="PS50268">
    <property type="entry name" value="CADHERIN_2"/>
    <property type="match status" value="1"/>
</dbReference>
<dbReference type="PRINTS" id="PR00205">
    <property type="entry name" value="CADHERIN"/>
</dbReference>
<evidence type="ECO:0000256" key="1">
    <source>
        <dbReference type="ARBA" id="ARBA00004370"/>
    </source>
</evidence>
<dbReference type="CDD" id="cd11304">
    <property type="entry name" value="Cadherin_repeat"/>
    <property type="match status" value="1"/>
</dbReference>
<dbReference type="GO" id="GO:0008013">
    <property type="term" value="F:beta-catenin binding"/>
    <property type="evidence" value="ECO:0007669"/>
    <property type="project" value="TreeGrafter"/>
</dbReference>
<accession>A0A2C9L0U1</accession>
<dbReference type="InterPro" id="IPR002126">
    <property type="entry name" value="Cadherin-like_dom"/>
</dbReference>